<evidence type="ECO:0000256" key="1">
    <source>
        <dbReference type="ARBA" id="ARBA00008007"/>
    </source>
</evidence>
<proteinExistence type="inferred from homology"/>
<sequence>MAGRVLRSAKYRFHNPTALDELCRLIPLSHRFDLFTLQRYIQAQAITYIPLSNASKRRRGFNQSEHIAQYLGAILNLPVCALVTKVTETPNQASLDKKARAQTRNHMFRASSKGLRSVYLVDDVITTGATMRAAAQALHNAGITSIYGITLCRS</sequence>
<dbReference type="PANTHER" id="PTHR47505:SF1">
    <property type="entry name" value="DNA UTILIZATION PROTEIN YHGH"/>
    <property type="match status" value="1"/>
</dbReference>
<dbReference type="Pfam" id="PF00156">
    <property type="entry name" value="Pribosyltran"/>
    <property type="match status" value="1"/>
</dbReference>
<dbReference type="PANTHER" id="PTHR47505">
    <property type="entry name" value="DNA UTILIZATION PROTEIN YHGH"/>
    <property type="match status" value="1"/>
</dbReference>
<comment type="similarity">
    <text evidence="1">Belongs to the ComF/GntX family.</text>
</comment>
<evidence type="ECO:0000259" key="2">
    <source>
        <dbReference type="Pfam" id="PF00156"/>
    </source>
</evidence>
<dbReference type="InterPro" id="IPR051910">
    <property type="entry name" value="ComF/GntX_DNA_util-trans"/>
</dbReference>
<comment type="caution">
    <text evidence="3">The sequence shown here is derived from an EMBL/GenBank/DDBJ whole genome shotgun (WGS) entry which is preliminary data.</text>
</comment>
<dbReference type="EMBL" id="PFEE01000060">
    <property type="protein sequence ID" value="PJE63541.1"/>
    <property type="molecule type" value="Genomic_DNA"/>
</dbReference>
<dbReference type="AlphaFoldDB" id="A0A2M8KUF5"/>
<dbReference type="Proteomes" id="UP000231569">
    <property type="component" value="Unassembled WGS sequence"/>
</dbReference>
<feature type="domain" description="Phosphoribosyltransferase" evidence="2">
    <location>
        <begin position="103"/>
        <end position="152"/>
    </location>
</feature>
<dbReference type="InterPro" id="IPR029057">
    <property type="entry name" value="PRTase-like"/>
</dbReference>
<gene>
    <name evidence="3" type="ORF">COU89_02755</name>
</gene>
<name>A0A2M8KUF5_9BACT</name>
<accession>A0A2M8KUF5</accession>
<evidence type="ECO:0000313" key="3">
    <source>
        <dbReference type="EMBL" id="PJE63541.1"/>
    </source>
</evidence>
<reference evidence="4" key="1">
    <citation type="submission" date="2017-09" db="EMBL/GenBank/DDBJ databases">
        <title>Depth-based differentiation of microbial function through sediment-hosted aquifers and enrichment of novel symbionts in the deep terrestrial subsurface.</title>
        <authorList>
            <person name="Probst A.J."/>
            <person name="Ladd B."/>
            <person name="Jarett J.K."/>
            <person name="Geller-Mcgrath D.E."/>
            <person name="Sieber C.M.K."/>
            <person name="Emerson J.B."/>
            <person name="Anantharaman K."/>
            <person name="Thomas B.C."/>
            <person name="Malmstrom R."/>
            <person name="Stieglmeier M."/>
            <person name="Klingl A."/>
            <person name="Woyke T."/>
            <person name="Ryan C.M."/>
            <person name="Banfield J.F."/>
        </authorList>
    </citation>
    <scope>NUCLEOTIDE SEQUENCE [LARGE SCALE GENOMIC DNA]</scope>
</reference>
<evidence type="ECO:0000313" key="4">
    <source>
        <dbReference type="Proteomes" id="UP000231569"/>
    </source>
</evidence>
<dbReference type="Gene3D" id="3.40.50.2020">
    <property type="match status" value="1"/>
</dbReference>
<organism evidence="3 4">
    <name type="scientific">Candidatus Roizmanbacteria bacterium CG10_big_fil_rev_8_21_14_0_10_45_7</name>
    <dbReference type="NCBI Taxonomy" id="1974854"/>
    <lineage>
        <taxon>Bacteria</taxon>
        <taxon>Candidatus Roizmaniibacteriota</taxon>
    </lineage>
</organism>
<dbReference type="InterPro" id="IPR000836">
    <property type="entry name" value="PRTase_dom"/>
</dbReference>
<dbReference type="SUPFAM" id="SSF53271">
    <property type="entry name" value="PRTase-like"/>
    <property type="match status" value="1"/>
</dbReference>
<dbReference type="CDD" id="cd06223">
    <property type="entry name" value="PRTases_typeI"/>
    <property type="match status" value="1"/>
</dbReference>
<protein>
    <recommendedName>
        <fullName evidence="2">Phosphoribosyltransferase domain-containing protein</fullName>
    </recommendedName>
</protein>